<reference evidence="1 2" key="1">
    <citation type="submission" date="2016-07" db="EMBL/GenBank/DDBJ databases">
        <title>Pervasive Adenine N6-methylation of Active Genes in Fungi.</title>
        <authorList>
            <consortium name="DOE Joint Genome Institute"/>
            <person name="Mondo S.J."/>
            <person name="Dannebaum R.O."/>
            <person name="Kuo R.C."/>
            <person name="Labutti K."/>
            <person name="Haridas S."/>
            <person name="Kuo A."/>
            <person name="Salamov A."/>
            <person name="Ahrendt S.R."/>
            <person name="Lipzen A."/>
            <person name="Sullivan W."/>
            <person name="Andreopoulos W.B."/>
            <person name="Clum A."/>
            <person name="Lindquist E."/>
            <person name="Daum C."/>
            <person name="Ramamoorthy G.K."/>
            <person name="Gryganskyi A."/>
            <person name="Culley D."/>
            <person name="Magnuson J.K."/>
            <person name="James T.Y."/>
            <person name="O'Malley M.A."/>
            <person name="Stajich J.E."/>
            <person name="Spatafora J.W."/>
            <person name="Visel A."/>
            <person name="Grigoriev I.V."/>
        </authorList>
    </citation>
    <scope>NUCLEOTIDE SEQUENCE [LARGE SCALE GENOMIC DNA]</scope>
    <source>
        <strain evidence="1 2">NRRL 2496</strain>
    </source>
</reference>
<dbReference type="OMA" id="MSAIRWW"/>
<proteinExistence type="predicted"/>
<dbReference type="STRING" id="13706.A0A1X2HPD2"/>
<dbReference type="InParanoid" id="A0A1X2HPD2"/>
<dbReference type="Proteomes" id="UP000242180">
    <property type="component" value="Unassembled WGS sequence"/>
</dbReference>
<organism evidence="1 2">
    <name type="scientific">Syncephalastrum racemosum</name>
    <name type="common">Filamentous fungus</name>
    <dbReference type="NCBI Taxonomy" id="13706"/>
    <lineage>
        <taxon>Eukaryota</taxon>
        <taxon>Fungi</taxon>
        <taxon>Fungi incertae sedis</taxon>
        <taxon>Mucoromycota</taxon>
        <taxon>Mucoromycotina</taxon>
        <taxon>Mucoromycetes</taxon>
        <taxon>Mucorales</taxon>
        <taxon>Syncephalastraceae</taxon>
        <taxon>Syncephalastrum</taxon>
    </lineage>
</organism>
<dbReference type="OrthoDB" id="16851at2759"/>
<gene>
    <name evidence="1" type="ORF">BCR43DRAFT_486473</name>
</gene>
<dbReference type="EMBL" id="MCGN01000002">
    <property type="protein sequence ID" value="ORZ01162.1"/>
    <property type="molecule type" value="Genomic_DNA"/>
</dbReference>
<keyword evidence="2" id="KW-1185">Reference proteome</keyword>
<dbReference type="AlphaFoldDB" id="A0A1X2HPD2"/>
<comment type="caution">
    <text evidence="1">The sequence shown here is derived from an EMBL/GenBank/DDBJ whole genome shotgun (WGS) entry which is preliminary data.</text>
</comment>
<protein>
    <submittedName>
        <fullName evidence="1">Uncharacterized protein</fullName>
    </submittedName>
</protein>
<evidence type="ECO:0000313" key="2">
    <source>
        <dbReference type="Proteomes" id="UP000242180"/>
    </source>
</evidence>
<evidence type="ECO:0000313" key="1">
    <source>
        <dbReference type="EMBL" id="ORZ01162.1"/>
    </source>
</evidence>
<sequence>MLEGLFDLPLAPNDSPIEAREYYEHHFARIAAAMFQHDLVIAPKDKKQEKRYALLEIEAYLQAPNHPDPYCHDHPLQQVAGSWFFHHVGHSAGFRGGSRQGVDITIGSKTRKSAGGMLIRAMRDKDTHRLIEGPSLLVDEILKVLGHKNIKSLVETIWQQDHANCWDPDAGFYLDPAPKPPQKMHTSCRVGLGLKNQQPSLENRLLFVGRPYRFVEKPWLLKKGRMWTIFGMLDHLSPHEITSLTNASEANVTKLKAEYDRGQSEPIETLKKCLTSQDIMAGGAGWKIRVMSAIRWWECEHHSGKTIPLLEDINKRHKP</sequence>
<accession>A0A1X2HPD2</accession>
<name>A0A1X2HPD2_SYNRA</name>